<comment type="caution">
    <text evidence="1">The sequence shown here is derived from an EMBL/GenBank/DDBJ whole genome shotgun (WGS) entry which is preliminary data.</text>
</comment>
<sequence>MNAIIKNVLGAALVITVLGFTYAATQYAGVYQKAVDPASFRSFSVSGDGKAVAIPDIAQFSFMVITEGGKQVGALQQENTTKVNKAILFVKSKSIDEKDVKTQSYNVQPRYQYFNCPRDGGACPPPEIVGYTVTQSVLVKVRDFAKIGDLLSGVVQSGANSVSDLSFTLDDPTMVQNEARAEAIAKAKAKAESLAKAGGFKLGKLLSIEEGAVGQPPVYYSMEAAKYGMGGGGVAPAPSIEPGSQEMNVSVTLKYEIR</sequence>
<evidence type="ECO:0000313" key="1">
    <source>
        <dbReference type="EMBL" id="OGD34677.1"/>
    </source>
</evidence>
<dbReference type="Pfam" id="PF04402">
    <property type="entry name" value="SIMPL"/>
    <property type="match status" value="1"/>
</dbReference>
<dbReference type="EMBL" id="MEYS01000001">
    <property type="protein sequence ID" value="OGD34677.1"/>
    <property type="molecule type" value="Genomic_DNA"/>
</dbReference>
<organism evidence="1 2">
    <name type="scientific">Candidatus Azambacteria bacterium RIFCSPLOWO2_01_FULL_46_25</name>
    <dbReference type="NCBI Taxonomy" id="1797298"/>
    <lineage>
        <taxon>Bacteria</taxon>
        <taxon>Candidatus Azamiibacteriota</taxon>
    </lineage>
</organism>
<dbReference type="Gene3D" id="3.30.70.2970">
    <property type="entry name" value="Protein of unknown function (DUF541), domain 2"/>
    <property type="match status" value="1"/>
</dbReference>
<dbReference type="Gene3D" id="3.30.110.170">
    <property type="entry name" value="Protein of unknown function (DUF541), domain 1"/>
    <property type="match status" value="1"/>
</dbReference>
<accession>A0A1F5BVP0</accession>
<dbReference type="PANTHER" id="PTHR34387:SF1">
    <property type="entry name" value="PERIPLASMIC IMMUNOGENIC PROTEIN"/>
    <property type="match status" value="1"/>
</dbReference>
<dbReference type="STRING" id="1797298.A2988_04220"/>
<dbReference type="AlphaFoldDB" id="A0A1F5BVP0"/>
<dbReference type="InterPro" id="IPR052022">
    <property type="entry name" value="26kDa_periplasmic_antigen"/>
</dbReference>
<dbReference type="Proteomes" id="UP000176650">
    <property type="component" value="Unassembled WGS sequence"/>
</dbReference>
<proteinExistence type="predicted"/>
<evidence type="ECO:0000313" key="2">
    <source>
        <dbReference type="Proteomes" id="UP000176650"/>
    </source>
</evidence>
<dbReference type="PANTHER" id="PTHR34387">
    <property type="entry name" value="SLR1258 PROTEIN"/>
    <property type="match status" value="1"/>
</dbReference>
<reference evidence="1 2" key="1">
    <citation type="journal article" date="2016" name="Nat. Commun.">
        <title>Thousands of microbial genomes shed light on interconnected biogeochemical processes in an aquifer system.</title>
        <authorList>
            <person name="Anantharaman K."/>
            <person name="Brown C.T."/>
            <person name="Hug L.A."/>
            <person name="Sharon I."/>
            <person name="Castelle C.J."/>
            <person name="Probst A.J."/>
            <person name="Thomas B.C."/>
            <person name="Singh A."/>
            <person name="Wilkins M.J."/>
            <person name="Karaoz U."/>
            <person name="Brodie E.L."/>
            <person name="Williams K.H."/>
            <person name="Hubbard S.S."/>
            <person name="Banfield J.F."/>
        </authorList>
    </citation>
    <scope>NUCLEOTIDE SEQUENCE [LARGE SCALE GENOMIC DNA]</scope>
</reference>
<dbReference type="InterPro" id="IPR007497">
    <property type="entry name" value="SIMPL/DUF541"/>
</dbReference>
<dbReference type="GO" id="GO:0006974">
    <property type="term" value="P:DNA damage response"/>
    <property type="evidence" value="ECO:0007669"/>
    <property type="project" value="TreeGrafter"/>
</dbReference>
<gene>
    <name evidence="1" type="ORF">A2988_04220</name>
</gene>
<evidence type="ECO:0008006" key="3">
    <source>
        <dbReference type="Google" id="ProtNLM"/>
    </source>
</evidence>
<name>A0A1F5BVP0_9BACT</name>
<protein>
    <recommendedName>
        <fullName evidence="3">DUF541 domain-containing protein</fullName>
    </recommendedName>
</protein>